<dbReference type="InterPro" id="IPR049449">
    <property type="entry name" value="TesB_ACOT8-like_N"/>
</dbReference>
<feature type="domain" description="Acyl-CoA thioesterase-like C-terminal" evidence="2">
    <location>
        <begin position="143"/>
        <end position="253"/>
    </location>
</feature>
<keyword evidence="4" id="KW-1185">Reference proteome</keyword>
<evidence type="ECO:0000259" key="1">
    <source>
        <dbReference type="Pfam" id="PF13622"/>
    </source>
</evidence>
<feature type="domain" description="Acyl-CoA thioesterase-like N-terminal HotDog" evidence="1">
    <location>
        <begin position="24"/>
        <end position="106"/>
    </location>
</feature>
<proteinExistence type="predicted"/>
<sequence length="279" mass="29894">MTEFALFRAEGDLLVPQDLARSLWREDQMHGVATAGALGREVETEVAAAGRDDLRPARFTVDLFKAPSMGPCRLSSRVVREGARLMLLDAELAQDGVVVARASALFLKATENPDGEVWTPSDLPQPPPLEIAAVSDEPRVPIFYSEGVGWSQNFAEHQNGDRKATWQTSLPIVLGETPTPFQGLAGAADSTSMITNWGTGGVQYINTDITLAISRVPVSQEIGLTTVSRYAHDGIATGSAVVFDREGPIGTTTVTSISNARRAVDFTQHDFTGESIPSA</sequence>
<protein>
    <submittedName>
        <fullName evidence="3">Thioesterase family protein</fullName>
    </submittedName>
</protein>
<dbReference type="InterPro" id="IPR042171">
    <property type="entry name" value="Acyl-CoA_hotdog"/>
</dbReference>
<dbReference type="OrthoDB" id="4968093at2"/>
<dbReference type="RefSeq" id="WP_123232826.1">
    <property type="nucleotide sequence ID" value="NZ_RJSG01000002.1"/>
</dbReference>
<dbReference type="InterPro" id="IPR049450">
    <property type="entry name" value="ACOT8-like_C"/>
</dbReference>
<dbReference type="EMBL" id="RJSG01000002">
    <property type="protein sequence ID" value="RNL78327.1"/>
    <property type="molecule type" value="Genomic_DNA"/>
</dbReference>
<reference evidence="3 4" key="1">
    <citation type="submission" date="2018-11" db="EMBL/GenBank/DDBJ databases">
        <authorList>
            <person name="Li F."/>
        </authorList>
    </citation>
    <scope>NUCLEOTIDE SEQUENCE [LARGE SCALE GENOMIC DNA]</scope>
    <source>
        <strain evidence="3 4">KIS18-7</strain>
    </source>
</reference>
<dbReference type="Pfam" id="PF20789">
    <property type="entry name" value="4HBT_3C"/>
    <property type="match status" value="1"/>
</dbReference>
<evidence type="ECO:0000313" key="3">
    <source>
        <dbReference type="EMBL" id="RNL78327.1"/>
    </source>
</evidence>
<evidence type="ECO:0000259" key="2">
    <source>
        <dbReference type="Pfam" id="PF20789"/>
    </source>
</evidence>
<dbReference type="InterPro" id="IPR029069">
    <property type="entry name" value="HotDog_dom_sf"/>
</dbReference>
<name>A0A3N0DRR1_9ACTN</name>
<dbReference type="SUPFAM" id="SSF54637">
    <property type="entry name" value="Thioesterase/thiol ester dehydrase-isomerase"/>
    <property type="match status" value="1"/>
</dbReference>
<accession>A0A3N0DRR1</accession>
<comment type="caution">
    <text evidence="3">The sequence shown here is derived from an EMBL/GenBank/DDBJ whole genome shotgun (WGS) entry which is preliminary data.</text>
</comment>
<organism evidence="3 4">
    <name type="scientific">Nocardioides marmorisolisilvae</name>
    <dbReference type="NCBI Taxonomy" id="1542737"/>
    <lineage>
        <taxon>Bacteria</taxon>
        <taxon>Bacillati</taxon>
        <taxon>Actinomycetota</taxon>
        <taxon>Actinomycetes</taxon>
        <taxon>Propionibacteriales</taxon>
        <taxon>Nocardioidaceae</taxon>
        <taxon>Nocardioides</taxon>
    </lineage>
</organism>
<dbReference type="Gene3D" id="2.40.160.210">
    <property type="entry name" value="Acyl-CoA thioesterase, double hotdog domain"/>
    <property type="match status" value="1"/>
</dbReference>
<dbReference type="AlphaFoldDB" id="A0A3N0DRR1"/>
<dbReference type="Proteomes" id="UP000277094">
    <property type="component" value="Unassembled WGS sequence"/>
</dbReference>
<gene>
    <name evidence="3" type="ORF">EFL95_04260</name>
</gene>
<dbReference type="Pfam" id="PF13622">
    <property type="entry name" value="4HBT_3"/>
    <property type="match status" value="1"/>
</dbReference>
<evidence type="ECO:0000313" key="4">
    <source>
        <dbReference type="Proteomes" id="UP000277094"/>
    </source>
</evidence>